<protein>
    <submittedName>
        <fullName evidence="1">Uncharacterized protein</fullName>
    </submittedName>
</protein>
<dbReference type="Proteomes" id="UP000765507">
    <property type="component" value="Unassembled WGS sequence"/>
</dbReference>
<dbReference type="AlphaFoldDB" id="A0A8T1T8X0"/>
<gene>
    <name evidence="1" type="ORF">G0U57_009125</name>
</gene>
<keyword evidence="2" id="KW-1185">Reference proteome</keyword>
<name>A0A8T1T8X0_CHESE</name>
<accession>A0A8T1T8X0</accession>
<reference evidence="1 2" key="1">
    <citation type="journal article" date="2020" name="G3 (Bethesda)">
        <title>Draft Genome of the Common Snapping Turtle, Chelydra serpentina, a Model for Phenotypic Plasticity in Reptiles.</title>
        <authorList>
            <person name="Das D."/>
            <person name="Singh S.K."/>
            <person name="Bierstedt J."/>
            <person name="Erickson A."/>
            <person name="Galli G.L.J."/>
            <person name="Crossley D.A. 2nd"/>
            <person name="Rhen T."/>
        </authorList>
    </citation>
    <scope>NUCLEOTIDE SEQUENCE [LARGE SCALE GENOMIC DNA]</scope>
    <source>
        <strain evidence="1">KW</strain>
    </source>
</reference>
<dbReference type="EMBL" id="JAHGAV010000023">
    <property type="protein sequence ID" value="KAG6937538.1"/>
    <property type="molecule type" value="Genomic_DNA"/>
</dbReference>
<evidence type="ECO:0000313" key="1">
    <source>
        <dbReference type="EMBL" id="KAG6937538.1"/>
    </source>
</evidence>
<comment type="caution">
    <text evidence="1">The sequence shown here is derived from an EMBL/GenBank/DDBJ whole genome shotgun (WGS) entry which is preliminary data.</text>
</comment>
<evidence type="ECO:0000313" key="2">
    <source>
        <dbReference type="Proteomes" id="UP000765507"/>
    </source>
</evidence>
<sequence length="33" mass="3799">MVRLIFISQSAPDIKKRLQRLEGSEGRSLEELV</sequence>
<proteinExistence type="predicted"/>
<organism evidence="1 2">
    <name type="scientific">Chelydra serpentina</name>
    <name type="common">Snapping turtle</name>
    <name type="synonym">Testudo serpentina</name>
    <dbReference type="NCBI Taxonomy" id="8475"/>
    <lineage>
        <taxon>Eukaryota</taxon>
        <taxon>Metazoa</taxon>
        <taxon>Chordata</taxon>
        <taxon>Craniata</taxon>
        <taxon>Vertebrata</taxon>
        <taxon>Euteleostomi</taxon>
        <taxon>Archelosauria</taxon>
        <taxon>Testudinata</taxon>
        <taxon>Testudines</taxon>
        <taxon>Cryptodira</taxon>
        <taxon>Durocryptodira</taxon>
        <taxon>Americhelydia</taxon>
        <taxon>Chelydroidea</taxon>
        <taxon>Chelydridae</taxon>
        <taxon>Chelydra</taxon>
    </lineage>
</organism>